<accession>A0A419EQ02</accession>
<evidence type="ECO:0000256" key="3">
    <source>
        <dbReference type="ARBA" id="ARBA00023163"/>
    </source>
</evidence>
<dbReference type="EMBL" id="QZKI01000129">
    <property type="protein sequence ID" value="RJP65291.1"/>
    <property type="molecule type" value="Genomic_DNA"/>
</dbReference>
<dbReference type="InterPro" id="IPR036388">
    <property type="entry name" value="WH-like_DNA-bd_sf"/>
</dbReference>
<dbReference type="NCBIfam" id="NF033788">
    <property type="entry name" value="HTH_metalloreg"/>
    <property type="match status" value="1"/>
</dbReference>
<keyword evidence="2" id="KW-0238">DNA-binding</keyword>
<keyword evidence="1" id="KW-0805">Transcription regulation</keyword>
<dbReference type="AlphaFoldDB" id="A0A419EQ02"/>
<dbReference type="PRINTS" id="PR00778">
    <property type="entry name" value="HTHARSR"/>
</dbReference>
<evidence type="ECO:0000256" key="1">
    <source>
        <dbReference type="ARBA" id="ARBA00023015"/>
    </source>
</evidence>
<dbReference type="SUPFAM" id="SSF46785">
    <property type="entry name" value="Winged helix' DNA-binding domain"/>
    <property type="match status" value="1"/>
</dbReference>
<dbReference type="CDD" id="cd00090">
    <property type="entry name" value="HTH_ARSR"/>
    <property type="match status" value="1"/>
</dbReference>
<evidence type="ECO:0000259" key="4">
    <source>
        <dbReference type="PROSITE" id="PS50987"/>
    </source>
</evidence>
<dbReference type="GO" id="GO:0003700">
    <property type="term" value="F:DNA-binding transcription factor activity"/>
    <property type="evidence" value="ECO:0007669"/>
    <property type="project" value="InterPro"/>
</dbReference>
<dbReference type="GO" id="GO:0003677">
    <property type="term" value="F:DNA binding"/>
    <property type="evidence" value="ECO:0007669"/>
    <property type="project" value="UniProtKB-KW"/>
</dbReference>
<dbReference type="InterPro" id="IPR018334">
    <property type="entry name" value="ArsR_HTH"/>
</dbReference>
<sequence length="94" mass="10448">MPDSDSIEALSEIFKVLGDPTRLRIISALSVDELCVCDIAHLLGASISATSHQLRILRHLHLVKHRKEGKMVYYSLDDACVEKLLAEGLKHIAE</sequence>
<gene>
    <name evidence="5" type="ORF">C4532_17870</name>
</gene>
<dbReference type="PANTHER" id="PTHR43132:SF6">
    <property type="entry name" value="HTH-TYPE TRANSCRIPTIONAL REPRESSOR CZRA"/>
    <property type="match status" value="1"/>
</dbReference>
<comment type="caution">
    <text evidence="5">The sequence shown here is derived from an EMBL/GenBank/DDBJ whole genome shotgun (WGS) entry which is preliminary data.</text>
</comment>
<name>A0A419EQ02_9BACT</name>
<dbReference type="PROSITE" id="PS00846">
    <property type="entry name" value="HTH_ARSR_1"/>
    <property type="match status" value="1"/>
</dbReference>
<dbReference type="InterPro" id="IPR011991">
    <property type="entry name" value="ArsR-like_HTH"/>
</dbReference>
<evidence type="ECO:0000313" key="6">
    <source>
        <dbReference type="Proteomes" id="UP000285961"/>
    </source>
</evidence>
<dbReference type="PROSITE" id="PS50987">
    <property type="entry name" value="HTH_ARSR_2"/>
    <property type="match status" value="1"/>
</dbReference>
<dbReference type="InterPro" id="IPR036390">
    <property type="entry name" value="WH_DNA-bd_sf"/>
</dbReference>
<dbReference type="SMART" id="SM00418">
    <property type="entry name" value="HTH_ARSR"/>
    <property type="match status" value="1"/>
</dbReference>
<proteinExistence type="predicted"/>
<keyword evidence="3" id="KW-0804">Transcription</keyword>
<dbReference type="Gene3D" id="1.10.10.10">
    <property type="entry name" value="Winged helix-like DNA-binding domain superfamily/Winged helix DNA-binding domain"/>
    <property type="match status" value="1"/>
</dbReference>
<organism evidence="5 6">
    <name type="scientific">Candidatus Abyssobacteria bacterium SURF_17</name>
    <dbReference type="NCBI Taxonomy" id="2093361"/>
    <lineage>
        <taxon>Bacteria</taxon>
        <taxon>Pseudomonadati</taxon>
        <taxon>Candidatus Hydrogenedentota</taxon>
        <taxon>Candidatus Abyssobacteria</taxon>
    </lineage>
</organism>
<dbReference type="InterPro" id="IPR051011">
    <property type="entry name" value="Metal_resp_trans_reg"/>
</dbReference>
<dbReference type="Pfam" id="PF01022">
    <property type="entry name" value="HTH_5"/>
    <property type="match status" value="1"/>
</dbReference>
<dbReference type="InterPro" id="IPR001845">
    <property type="entry name" value="HTH_ArsR_DNA-bd_dom"/>
</dbReference>
<dbReference type="PANTHER" id="PTHR43132">
    <property type="entry name" value="ARSENICAL RESISTANCE OPERON REPRESSOR ARSR-RELATED"/>
    <property type="match status" value="1"/>
</dbReference>
<dbReference type="Proteomes" id="UP000285961">
    <property type="component" value="Unassembled WGS sequence"/>
</dbReference>
<evidence type="ECO:0000313" key="5">
    <source>
        <dbReference type="EMBL" id="RJP65291.1"/>
    </source>
</evidence>
<evidence type="ECO:0000256" key="2">
    <source>
        <dbReference type="ARBA" id="ARBA00023125"/>
    </source>
</evidence>
<reference evidence="5 6" key="1">
    <citation type="journal article" date="2017" name="ISME J.">
        <title>Energy and carbon metabolisms in a deep terrestrial subsurface fluid microbial community.</title>
        <authorList>
            <person name="Momper L."/>
            <person name="Jungbluth S.P."/>
            <person name="Lee M.D."/>
            <person name="Amend J.P."/>
        </authorList>
    </citation>
    <scope>NUCLEOTIDE SEQUENCE [LARGE SCALE GENOMIC DNA]</scope>
    <source>
        <strain evidence="5">SURF_17</strain>
    </source>
</reference>
<feature type="domain" description="HTH arsR-type" evidence="4">
    <location>
        <begin position="2"/>
        <end position="94"/>
    </location>
</feature>
<protein>
    <submittedName>
        <fullName evidence="5">ArsR family transcriptional regulator</fullName>
    </submittedName>
</protein>